<feature type="domain" description="GATA-type" evidence="6">
    <location>
        <begin position="53"/>
        <end position="107"/>
    </location>
</feature>
<evidence type="ECO:0000256" key="2">
    <source>
        <dbReference type="ARBA" id="ARBA00023163"/>
    </source>
</evidence>
<keyword evidence="3" id="KW-0539">Nucleus</keyword>
<dbReference type="PROSITE" id="PS50114">
    <property type="entry name" value="GATA_ZN_FINGER_2"/>
    <property type="match status" value="1"/>
</dbReference>
<name>A0A1I8BAT4_MELHA</name>
<reference evidence="8" key="1">
    <citation type="submission" date="2016-11" db="UniProtKB">
        <authorList>
            <consortium name="WormBaseParasite"/>
        </authorList>
    </citation>
    <scope>IDENTIFICATION</scope>
</reference>
<dbReference type="WBParaSite" id="MhA1_Contig1706.frz3.gene6">
    <property type="protein sequence ID" value="MhA1_Contig1706.frz3.gene6"/>
    <property type="gene ID" value="MhA1_Contig1706.frz3.gene6"/>
</dbReference>
<evidence type="ECO:0000256" key="1">
    <source>
        <dbReference type="ARBA" id="ARBA00023015"/>
    </source>
</evidence>
<accession>A0A1I8BAT4</accession>
<dbReference type="Proteomes" id="UP000095281">
    <property type="component" value="Unplaced"/>
</dbReference>
<proteinExistence type="predicted"/>
<evidence type="ECO:0000256" key="5">
    <source>
        <dbReference type="SAM" id="MobiDB-lite"/>
    </source>
</evidence>
<keyword evidence="4" id="KW-0479">Metal-binding</keyword>
<dbReference type="Gene3D" id="3.30.50.10">
    <property type="entry name" value="Erythroid Transcription Factor GATA-1, subunit A"/>
    <property type="match status" value="1"/>
</dbReference>
<keyword evidence="2" id="KW-0804">Transcription</keyword>
<dbReference type="GO" id="GO:0008270">
    <property type="term" value="F:zinc ion binding"/>
    <property type="evidence" value="ECO:0007669"/>
    <property type="project" value="UniProtKB-KW"/>
</dbReference>
<dbReference type="InterPro" id="IPR000679">
    <property type="entry name" value="Znf_GATA"/>
</dbReference>
<evidence type="ECO:0000313" key="7">
    <source>
        <dbReference type="Proteomes" id="UP000095281"/>
    </source>
</evidence>
<evidence type="ECO:0000256" key="3">
    <source>
        <dbReference type="ARBA" id="ARBA00023242"/>
    </source>
</evidence>
<dbReference type="SMART" id="SM00401">
    <property type="entry name" value="ZnF_GATA"/>
    <property type="match status" value="1"/>
</dbReference>
<dbReference type="SUPFAM" id="SSF57716">
    <property type="entry name" value="Glucocorticoid receptor-like (DNA-binding domain)"/>
    <property type="match status" value="1"/>
</dbReference>
<feature type="compositionally biased region" description="Basic and acidic residues" evidence="5">
    <location>
        <begin position="99"/>
        <end position="108"/>
    </location>
</feature>
<keyword evidence="4" id="KW-0863">Zinc-finger</keyword>
<feature type="region of interest" description="Disordered" evidence="5">
    <location>
        <begin position="86"/>
        <end position="112"/>
    </location>
</feature>
<dbReference type="GO" id="GO:0006355">
    <property type="term" value="P:regulation of DNA-templated transcription"/>
    <property type="evidence" value="ECO:0007669"/>
    <property type="project" value="InterPro"/>
</dbReference>
<dbReference type="GO" id="GO:0043565">
    <property type="term" value="F:sequence-specific DNA binding"/>
    <property type="evidence" value="ECO:0007669"/>
    <property type="project" value="InterPro"/>
</dbReference>
<sequence length="128" mass="14903">MKLSSYWSELNLIEYKIELLNKNKGIGINNDNELKELEKGIINVGNIISGLIESKKRHCFHCGNKKTARWHRYLSDHFLCNTCGDRHRKKTTNTKTSSRNKENGKDKYNACGAKQWRQKNDKNLKGYS</sequence>
<dbReference type="Pfam" id="PF00320">
    <property type="entry name" value="GATA"/>
    <property type="match status" value="1"/>
</dbReference>
<evidence type="ECO:0000256" key="4">
    <source>
        <dbReference type="PROSITE-ProRule" id="PRU00094"/>
    </source>
</evidence>
<dbReference type="InterPro" id="IPR013088">
    <property type="entry name" value="Znf_NHR/GATA"/>
</dbReference>
<organism evidence="7 8">
    <name type="scientific">Meloidogyne hapla</name>
    <name type="common">Root-knot nematode worm</name>
    <dbReference type="NCBI Taxonomy" id="6305"/>
    <lineage>
        <taxon>Eukaryota</taxon>
        <taxon>Metazoa</taxon>
        <taxon>Ecdysozoa</taxon>
        <taxon>Nematoda</taxon>
        <taxon>Chromadorea</taxon>
        <taxon>Rhabditida</taxon>
        <taxon>Tylenchina</taxon>
        <taxon>Tylenchomorpha</taxon>
        <taxon>Tylenchoidea</taxon>
        <taxon>Meloidogynidae</taxon>
        <taxon>Meloidogyninae</taxon>
        <taxon>Meloidogyne</taxon>
    </lineage>
</organism>
<keyword evidence="1" id="KW-0805">Transcription regulation</keyword>
<protein>
    <submittedName>
        <fullName evidence="8">GATA-type domain-containing protein</fullName>
    </submittedName>
</protein>
<evidence type="ECO:0000313" key="8">
    <source>
        <dbReference type="WBParaSite" id="MhA1_Contig1706.frz3.gene6"/>
    </source>
</evidence>
<keyword evidence="4" id="KW-0862">Zinc</keyword>
<dbReference type="AlphaFoldDB" id="A0A1I8BAT4"/>
<evidence type="ECO:0000259" key="6">
    <source>
        <dbReference type="PROSITE" id="PS50114"/>
    </source>
</evidence>
<keyword evidence="7" id="KW-1185">Reference proteome</keyword>